<dbReference type="HAMAP" id="MF_00181">
    <property type="entry name" value="Cytosol_peptidase_M17"/>
    <property type="match status" value="1"/>
</dbReference>
<dbReference type="GO" id="GO:0030145">
    <property type="term" value="F:manganese ion binding"/>
    <property type="evidence" value="ECO:0007669"/>
    <property type="project" value="InterPro"/>
</dbReference>
<feature type="domain" description="Cytosol aminopeptidase" evidence="7">
    <location>
        <begin position="388"/>
        <end position="395"/>
    </location>
</feature>
<name>A0A7S4HC55_GUITH</name>
<dbReference type="PRINTS" id="PR00481">
    <property type="entry name" value="LAMNOPPTDASE"/>
</dbReference>
<dbReference type="InterPro" id="IPR000819">
    <property type="entry name" value="Peptidase_M17_C"/>
</dbReference>
<dbReference type="CDD" id="cd00433">
    <property type="entry name" value="Peptidase_M17"/>
    <property type="match status" value="1"/>
</dbReference>
<proteinExistence type="inferred from homology"/>
<dbReference type="GO" id="GO:0005737">
    <property type="term" value="C:cytoplasm"/>
    <property type="evidence" value="ECO:0007669"/>
    <property type="project" value="InterPro"/>
</dbReference>
<accession>A0A7S4HC55</accession>
<evidence type="ECO:0000256" key="1">
    <source>
        <dbReference type="ARBA" id="ARBA00000135"/>
    </source>
</evidence>
<dbReference type="Gene3D" id="3.40.220.10">
    <property type="entry name" value="Leucine Aminopeptidase, subunit E, domain 1"/>
    <property type="match status" value="1"/>
</dbReference>
<dbReference type="EMBL" id="HBKN01003977">
    <property type="protein sequence ID" value="CAE2194022.1"/>
    <property type="molecule type" value="Transcribed_RNA"/>
</dbReference>
<comment type="similarity">
    <text evidence="3">Belongs to the peptidase M17 family.</text>
</comment>
<dbReference type="SUPFAM" id="SSF53187">
    <property type="entry name" value="Zn-dependent exopeptidases"/>
    <property type="match status" value="1"/>
</dbReference>
<dbReference type="NCBIfam" id="NF002076">
    <property type="entry name" value="PRK00913.2-3"/>
    <property type="match status" value="1"/>
</dbReference>
<dbReference type="SUPFAM" id="SSF52949">
    <property type="entry name" value="Macro domain-like"/>
    <property type="match status" value="1"/>
</dbReference>
<dbReference type="Pfam" id="PF00883">
    <property type="entry name" value="Peptidase_M17"/>
    <property type="match status" value="1"/>
</dbReference>
<evidence type="ECO:0000256" key="5">
    <source>
        <dbReference type="ARBA" id="ARBA00022670"/>
    </source>
</evidence>
<dbReference type="GO" id="GO:0006508">
    <property type="term" value="P:proteolysis"/>
    <property type="evidence" value="ECO:0007669"/>
    <property type="project" value="UniProtKB-KW"/>
</dbReference>
<dbReference type="InterPro" id="IPR023042">
    <property type="entry name" value="Peptidase_M17_leu_NH2_pept"/>
</dbReference>
<dbReference type="PROSITE" id="PS00631">
    <property type="entry name" value="CYTOSOL_AP"/>
    <property type="match status" value="1"/>
</dbReference>
<sequence>MYKPLQLTRSSVTRQSFPLVRMSSIAGNHPVFTDSPKLAVRQSTSSPKEWKGDLLFFPFPEVGGEDKNALVSLTGAAAELDASIDGLLSEIIKENEFKGKSGSSVLTRLAKSSSFKKLSLVGMGNVTQAAMASGFALGKQIASSAKTEKAKTAAVVVPQGFDSTAVKAMVQAVLEGIYHDVRFKSGDDKEKGCLLESLEVIASNDVYDDALVQSSFHINEGVKMARDLVGAPSNYVTPSTLAETARNIAKEHGMSCTILERDECERRGMGAYLAVSRGSAQPPKFIHVTYKPKGEVKKKIAIVGKGLCFDSGGYNLKAGAGSMIELMKFDMGGSAATLGCAKAVGMMKPEGVEVHFIVAACENMISSDAMRPGDILTASNGKTIEVLNTDAEGRLTLADALVYAEQAGAQEIVDIATLTGACIISLGDEYAGLWSNDETMGKELLSSFTTSGEKAWIMPLVKEYFESIKGKISDLKNIGGKGGGSITAALFLKEFVKEAKWSHLDIAGPVWNDKAGGATGYGVKGLTEWVVSKGK</sequence>
<dbReference type="AlphaFoldDB" id="A0A7S4HC55"/>
<organism evidence="8">
    <name type="scientific">Guillardia theta</name>
    <name type="common">Cryptophyte</name>
    <name type="synonym">Cryptomonas phi</name>
    <dbReference type="NCBI Taxonomy" id="55529"/>
    <lineage>
        <taxon>Eukaryota</taxon>
        <taxon>Cryptophyceae</taxon>
        <taxon>Pyrenomonadales</taxon>
        <taxon>Geminigeraceae</taxon>
        <taxon>Guillardia</taxon>
    </lineage>
</organism>
<dbReference type="PANTHER" id="PTHR11963:SF23">
    <property type="entry name" value="CYTOSOL AMINOPEPTIDASE"/>
    <property type="match status" value="1"/>
</dbReference>
<gene>
    <name evidence="8" type="ORF">GTHE00462_LOCUS3333</name>
</gene>
<evidence type="ECO:0000256" key="4">
    <source>
        <dbReference type="ARBA" id="ARBA00022438"/>
    </source>
</evidence>
<protein>
    <recommendedName>
        <fullName evidence="7">Cytosol aminopeptidase domain-containing protein</fullName>
    </recommendedName>
</protein>
<comment type="catalytic activity">
    <reaction evidence="1">
        <text>Release of an N-terminal amino acid, Xaa-|-Yaa-, in which Xaa is preferably Leu, but may be other amino acids including Pro although not Arg or Lys, and Yaa may be Pro. Amino acid amides and methyl esters are also readily hydrolyzed, but rates on arylamides are exceedingly low.</text>
        <dbReference type="EC" id="3.4.11.1"/>
    </reaction>
</comment>
<evidence type="ECO:0000259" key="7">
    <source>
        <dbReference type="PROSITE" id="PS00631"/>
    </source>
</evidence>
<dbReference type="InterPro" id="IPR011356">
    <property type="entry name" value="Leucine_aapep/pepB"/>
</dbReference>
<keyword evidence="6" id="KW-0378">Hydrolase</keyword>
<evidence type="ECO:0000256" key="3">
    <source>
        <dbReference type="ARBA" id="ARBA00009528"/>
    </source>
</evidence>
<dbReference type="Gene3D" id="3.40.630.10">
    <property type="entry name" value="Zn peptidases"/>
    <property type="match status" value="1"/>
</dbReference>
<dbReference type="GO" id="GO:0070006">
    <property type="term" value="F:metalloaminopeptidase activity"/>
    <property type="evidence" value="ECO:0007669"/>
    <property type="project" value="InterPro"/>
</dbReference>
<evidence type="ECO:0000256" key="2">
    <source>
        <dbReference type="ARBA" id="ARBA00001585"/>
    </source>
</evidence>
<keyword evidence="5" id="KW-0645">Protease</keyword>
<evidence type="ECO:0000313" key="8">
    <source>
        <dbReference type="EMBL" id="CAE2194022.1"/>
    </source>
</evidence>
<dbReference type="InterPro" id="IPR043472">
    <property type="entry name" value="Macro_dom-like"/>
</dbReference>
<dbReference type="InterPro" id="IPR008283">
    <property type="entry name" value="Peptidase_M17_N"/>
</dbReference>
<reference evidence="8" key="1">
    <citation type="submission" date="2021-01" db="EMBL/GenBank/DDBJ databases">
        <authorList>
            <person name="Corre E."/>
            <person name="Pelletier E."/>
            <person name="Niang G."/>
            <person name="Scheremetjew M."/>
            <person name="Finn R."/>
            <person name="Kale V."/>
            <person name="Holt S."/>
            <person name="Cochrane G."/>
            <person name="Meng A."/>
            <person name="Brown T."/>
            <person name="Cohen L."/>
        </authorList>
    </citation>
    <scope>NUCLEOTIDE SEQUENCE</scope>
    <source>
        <strain evidence="8">CCMP 2712</strain>
    </source>
</reference>
<dbReference type="Pfam" id="PF02789">
    <property type="entry name" value="Peptidase_M17_N"/>
    <property type="match status" value="1"/>
</dbReference>
<keyword evidence="4" id="KW-0031">Aminopeptidase</keyword>
<comment type="catalytic activity">
    <reaction evidence="2">
        <text>Release of N-terminal proline from a peptide.</text>
        <dbReference type="EC" id="3.4.11.5"/>
    </reaction>
</comment>
<dbReference type="PANTHER" id="PTHR11963">
    <property type="entry name" value="LEUCINE AMINOPEPTIDASE-RELATED"/>
    <property type="match status" value="1"/>
</dbReference>
<evidence type="ECO:0000256" key="6">
    <source>
        <dbReference type="ARBA" id="ARBA00022801"/>
    </source>
</evidence>